<accession>A0A7G9GXE9</accession>
<protein>
    <submittedName>
        <fullName evidence="1">Uncharacterized protein</fullName>
    </submittedName>
</protein>
<dbReference type="Proteomes" id="UP000515913">
    <property type="component" value="Chromosome"/>
</dbReference>
<dbReference type="RefSeq" id="WP_187422947.1">
    <property type="nucleotide sequence ID" value="NZ_CP060637.1"/>
</dbReference>
<reference evidence="1 2" key="1">
    <citation type="submission" date="2020-08" db="EMBL/GenBank/DDBJ databases">
        <authorList>
            <person name="Liu C."/>
            <person name="Sun Q."/>
        </authorList>
    </citation>
    <scope>NUCLEOTIDE SEQUENCE [LARGE SCALE GENOMIC DNA]</scope>
    <source>
        <strain evidence="1 2">NSJ-57</strain>
    </source>
</reference>
<proteinExistence type="predicted"/>
<evidence type="ECO:0000313" key="1">
    <source>
        <dbReference type="EMBL" id="QNM15481.1"/>
    </source>
</evidence>
<dbReference type="KEGG" id="fho:H9Q81_01180"/>
<keyword evidence="2" id="KW-1185">Reference proteome</keyword>
<organism evidence="1 2">
    <name type="scientific">Fusobacterium hominis</name>
    <dbReference type="NCBI Taxonomy" id="2764326"/>
    <lineage>
        <taxon>Bacteria</taxon>
        <taxon>Fusobacteriati</taxon>
        <taxon>Fusobacteriota</taxon>
        <taxon>Fusobacteriia</taxon>
        <taxon>Fusobacteriales</taxon>
        <taxon>Fusobacteriaceae</taxon>
        <taxon>Fusobacterium</taxon>
    </lineage>
</organism>
<gene>
    <name evidence="1" type="ORF">H9Q81_01180</name>
</gene>
<name>A0A7G9GXE9_9FUSO</name>
<evidence type="ECO:0000313" key="2">
    <source>
        <dbReference type="Proteomes" id="UP000515913"/>
    </source>
</evidence>
<dbReference type="EMBL" id="CP060637">
    <property type="protein sequence ID" value="QNM15481.1"/>
    <property type="molecule type" value="Genomic_DNA"/>
</dbReference>
<dbReference type="AlphaFoldDB" id="A0A7G9GXE9"/>
<sequence>MIIKDKILSKYTSEEIEKRLGIKKYNFYKNSFRGTLNYLAELFDIDYLDYTFNDFLIDYPRYQAYKEADTIFNLLKKGYTYRSFALKYNVVAMSHVQKQLKTGFIYNTSSIPWELFEFINLKYDFNKFRRIEYYKNHIEIYDDKEVLEEFREHFNLREKVYFEKYKNSWHLATKGFLADYIKYINKKLQ</sequence>